<dbReference type="EMBL" id="JADIMV010000044">
    <property type="protein sequence ID" value="MBO8439467.1"/>
    <property type="molecule type" value="Genomic_DNA"/>
</dbReference>
<dbReference type="GO" id="GO:0016884">
    <property type="term" value="F:carbon-nitrogen ligase activity, with glutamine as amido-N-donor"/>
    <property type="evidence" value="ECO:0007669"/>
    <property type="project" value="InterPro"/>
</dbReference>
<dbReference type="Gene3D" id="1.10.10.410">
    <property type="match status" value="1"/>
</dbReference>
<proteinExistence type="predicted"/>
<dbReference type="SUPFAM" id="SSF89095">
    <property type="entry name" value="GatB/YqeY motif"/>
    <property type="match status" value="1"/>
</dbReference>
<dbReference type="InterPro" id="IPR042184">
    <property type="entry name" value="YqeY/Aim41_N"/>
</dbReference>
<accession>A0A940DKN2</accession>
<dbReference type="AlphaFoldDB" id="A0A940DKN2"/>
<dbReference type="InterPro" id="IPR003789">
    <property type="entry name" value="Asn/Gln_tRNA_amidoTrase-B-like"/>
</dbReference>
<gene>
    <name evidence="2" type="ORF">IAC51_02335</name>
</gene>
<dbReference type="Gene3D" id="1.10.1510.10">
    <property type="entry name" value="Uncharacterised protein YqeY/AIM41 PF09424, N-terminal domain"/>
    <property type="match status" value="1"/>
</dbReference>
<feature type="coiled-coil region" evidence="1">
    <location>
        <begin position="4"/>
        <end position="36"/>
    </location>
</feature>
<dbReference type="InterPro" id="IPR019004">
    <property type="entry name" value="YqeY/Aim41"/>
</dbReference>
<keyword evidence="1" id="KW-0175">Coiled coil</keyword>
<reference evidence="2" key="2">
    <citation type="journal article" date="2021" name="PeerJ">
        <title>Extensive microbial diversity within the chicken gut microbiome revealed by metagenomics and culture.</title>
        <authorList>
            <person name="Gilroy R."/>
            <person name="Ravi A."/>
            <person name="Getino M."/>
            <person name="Pursley I."/>
            <person name="Horton D.L."/>
            <person name="Alikhan N.F."/>
            <person name="Baker D."/>
            <person name="Gharbi K."/>
            <person name="Hall N."/>
            <person name="Watson M."/>
            <person name="Adriaenssens E.M."/>
            <person name="Foster-Nyarko E."/>
            <person name="Jarju S."/>
            <person name="Secka A."/>
            <person name="Antonio M."/>
            <person name="Oren A."/>
            <person name="Chaudhuri R.R."/>
            <person name="La Ragione R."/>
            <person name="Hildebrand F."/>
            <person name="Pallen M.J."/>
        </authorList>
    </citation>
    <scope>NUCLEOTIDE SEQUENCE</scope>
    <source>
        <strain evidence="2">3924</strain>
    </source>
</reference>
<evidence type="ECO:0000313" key="2">
    <source>
        <dbReference type="EMBL" id="MBO8439467.1"/>
    </source>
</evidence>
<name>A0A940DKN2_9BACT</name>
<dbReference type="PANTHER" id="PTHR28055:SF1">
    <property type="entry name" value="ALTERED INHERITANCE OF MITOCHONDRIA PROTEIN 41, MITOCHONDRIAL"/>
    <property type="match status" value="1"/>
</dbReference>
<protein>
    <submittedName>
        <fullName evidence="2">GatB/YqeY domain-containing protein</fullName>
    </submittedName>
</protein>
<evidence type="ECO:0000256" key="1">
    <source>
        <dbReference type="SAM" id="Coils"/>
    </source>
</evidence>
<dbReference type="Pfam" id="PF09424">
    <property type="entry name" value="YqeY"/>
    <property type="match status" value="1"/>
</dbReference>
<sequence>MGLFEQISEDIKRAMLARNKAELEALRGIKKELLEAKTSKEANGELTDAMSVKVIQKMAKQGKDAAEVFVQQGRRDLADEYLAQVEVYERYLPAQMSDEELTAAVKAVIEQVGAKGPQDMGKVMGTATKQLAGKAEGRAISEKVKAILAAM</sequence>
<dbReference type="PANTHER" id="PTHR28055">
    <property type="entry name" value="ALTERED INHERITANCE OF MITOCHONDRIA PROTEIN 41, MITOCHONDRIAL"/>
    <property type="match status" value="1"/>
</dbReference>
<organism evidence="2 3">
    <name type="scientific">Candidatus Aphodosoma intestinipullorum</name>
    <dbReference type="NCBI Taxonomy" id="2840674"/>
    <lineage>
        <taxon>Bacteria</taxon>
        <taxon>Pseudomonadati</taxon>
        <taxon>Bacteroidota</taxon>
        <taxon>Bacteroidia</taxon>
        <taxon>Bacteroidales</taxon>
        <taxon>Candidatus Aphodosoma</taxon>
    </lineage>
</organism>
<dbReference type="InterPro" id="IPR023168">
    <property type="entry name" value="GatB_Yqey_C_2"/>
</dbReference>
<reference evidence="2" key="1">
    <citation type="submission" date="2020-10" db="EMBL/GenBank/DDBJ databases">
        <authorList>
            <person name="Gilroy R."/>
        </authorList>
    </citation>
    <scope>NUCLEOTIDE SEQUENCE</scope>
    <source>
        <strain evidence="2">3924</strain>
    </source>
</reference>
<comment type="caution">
    <text evidence="2">The sequence shown here is derived from an EMBL/GenBank/DDBJ whole genome shotgun (WGS) entry which is preliminary data.</text>
</comment>
<evidence type="ECO:0000313" key="3">
    <source>
        <dbReference type="Proteomes" id="UP000712007"/>
    </source>
</evidence>
<dbReference type="Proteomes" id="UP000712007">
    <property type="component" value="Unassembled WGS sequence"/>
</dbReference>